<keyword evidence="8" id="KW-1185">Reference proteome</keyword>
<feature type="transmembrane region" description="Helical" evidence="6">
    <location>
        <begin position="20"/>
        <end position="42"/>
    </location>
</feature>
<protein>
    <submittedName>
        <fullName evidence="7">Uncharacterized protein</fullName>
    </submittedName>
</protein>
<dbReference type="EMBL" id="KK102069">
    <property type="protein sequence ID" value="KIY98771.1"/>
    <property type="molecule type" value="Genomic_DNA"/>
</dbReference>
<dbReference type="GeneID" id="25742069"/>
<dbReference type="STRING" id="145388.A0A0D2MDD6"/>
<dbReference type="AlphaFoldDB" id="A0A0D2MDD6"/>
<feature type="transmembrane region" description="Helical" evidence="6">
    <location>
        <begin position="136"/>
        <end position="154"/>
    </location>
</feature>
<evidence type="ECO:0000313" key="8">
    <source>
        <dbReference type="Proteomes" id="UP000054498"/>
    </source>
</evidence>
<evidence type="ECO:0000256" key="1">
    <source>
        <dbReference type="ARBA" id="ARBA00004141"/>
    </source>
</evidence>
<proteinExistence type="inferred from homology"/>
<gene>
    <name evidence="7" type="ORF">MNEG_9194</name>
</gene>
<organism evidence="7 8">
    <name type="scientific">Monoraphidium neglectum</name>
    <dbReference type="NCBI Taxonomy" id="145388"/>
    <lineage>
        <taxon>Eukaryota</taxon>
        <taxon>Viridiplantae</taxon>
        <taxon>Chlorophyta</taxon>
        <taxon>core chlorophytes</taxon>
        <taxon>Chlorophyceae</taxon>
        <taxon>CS clade</taxon>
        <taxon>Sphaeropleales</taxon>
        <taxon>Selenastraceae</taxon>
        <taxon>Monoraphidium</taxon>
    </lineage>
</organism>
<reference evidence="7 8" key="1">
    <citation type="journal article" date="2013" name="BMC Genomics">
        <title>Reconstruction of the lipid metabolism for the microalga Monoraphidium neglectum from its genome sequence reveals characteristics suitable for biofuel production.</title>
        <authorList>
            <person name="Bogen C."/>
            <person name="Al-Dilaimi A."/>
            <person name="Albersmeier A."/>
            <person name="Wichmann J."/>
            <person name="Grundmann M."/>
            <person name="Rupp O."/>
            <person name="Lauersen K.J."/>
            <person name="Blifernez-Klassen O."/>
            <person name="Kalinowski J."/>
            <person name="Goesmann A."/>
            <person name="Mussgnug J.H."/>
            <person name="Kruse O."/>
        </authorList>
    </citation>
    <scope>NUCLEOTIDE SEQUENCE [LARGE SCALE GENOMIC DNA]</scope>
    <source>
        <strain evidence="7 8">SAG 48.87</strain>
    </source>
</reference>
<keyword evidence="4 6" id="KW-1133">Transmembrane helix</keyword>
<dbReference type="GO" id="GO:0016567">
    <property type="term" value="P:protein ubiquitination"/>
    <property type="evidence" value="ECO:0007669"/>
    <property type="project" value="TreeGrafter"/>
</dbReference>
<dbReference type="Proteomes" id="UP000054498">
    <property type="component" value="Unassembled WGS sequence"/>
</dbReference>
<evidence type="ECO:0000256" key="2">
    <source>
        <dbReference type="ARBA" id="ARBA00009142"/>
    </source>
</evidence>
<keyword evidence="5 6" id="KW-0472">Membrane</keyword>
<dbReference type="KEGG" id="mng:MNEG_9194"/>
<feature type="transmembrane region" description="Helical" evidence="6">
    <location>
        <begin position="102"/>
        <end position="124"/>
    </location>
</feature>
<comment type="subcellular location">
    <subcellularLocation>
        <location evidence="1">Membrane</location>
        <topology evidence="1">Multi-pass membrane protein</topology>
    </subcellularLocation>
</comment>
<evidence type="ECO:0000313" key="7">
    <source>
        <dbReference type="EMBL" id="KIY98771.1"/>
    </source>
</evidence>
<evidence type="ECO:0000256" key="4">
    <source>
        <dbReference type="ARBA" id="ARBA00022989"/>
    </source>
</evidence>
<accession>A0A0D2MDD6</accession>
<dbReference type="GO" id="GO:0016020">
    <property type="term" value="C:membrane"/>
    <property type="evidence" value="ECO:0007669"/>
    <property type="project" value="UniProtKB-SubCell"/>
</dbReference>
<evidence type="ECO:0000256" key="5">
    <source>
        <dbReference type="ARBA" id="ARBA00023136"/>
    </source>
</evidence>
<sequence length="177" mass="18419">MDVLAEGARRMAAAAVAPSASPFVMDTPNVIGLLLSALVAFISGPGGQGGSSFYVCVFCVLLKLPLAEAAGTAAFVVFAGSVASALSAMGRLNPASAKPAPLIDYDSVLVMLPPMLLGIAWGVLVNAVLAEWCLNLLLLMTWAWMVYTLTRSLIRTVRLERRRKAAAAAAEERAAAA</sequence>
<dbReference type="InterPro" id="IPR002781">
    <property type="entry name" value="TM_pro_TauE-like"/>
</dbReference>
<name>A0A0D2MDD6_9CHLO</name>
<comment type="similarity">
    <text evidence="2">Belongs to the 4-toluene sulfonate uptake permease (TSUP) (TC 2.A.102) family.</text>
</comment>
<feature type="transmembrane region" description="Helical" evidence="6">
    <location>
        <begin position="72"/>
        <end position="90"/>
    </location>
</feature>
<dbReference type="PANTHER" id="PTHR14255:SF3">
    <property type="entry name" value="SULFITE EXPORTER TAUE_SAFE FAMILY PROTEIN 5-RELATED"/>
    <property type="match status" value="1"/>
</dbReference>
<evidence type="ECO:0000256" key="3">
    <source>
        <dbReference type="ARBA" id="ARBA00022692"/>
    </source>
</evidence>
<dbReference type="Pfam" id="PF01925">
    <property type="entry name" value="TauE"/>
    <property type="match status" value="1"/>
</dbReference>
<dbReference type="OrthoDB" id="434519at2759"/>
<evidence type="ECO:0000256" key="6">
    <source>
        <dbReference type="SAM" id="Phobius"/>
    </source>
</evidence>
<dbReference type="RefSeq" id="XP_013897791.1">
    <property type="nucleotide sequence ID" value="XM_014042337.1"/>
</dbReference>
<keyword evidence="3 6" id="KW-0812">Transmembrane</keyword>
<dbReference type="GO" id="GO:0031464">
    <property type="term" value="C:Cul4A-RING E3 ubiquitin ligase complex"/>
    <property type="evidence" value="ECO:0007669"/>
    <property type="project" value="TreeGrafter"/>
</dbReference>
<dbReference type="PANTHER" id="PTHR14255">
    <property type="entry name" value="CEREBLON"/>
    <property type="match status" value="1"/>
</dbReference>